<sequence length="176" mass="19821">MVPFHGCRPGTATKLTNERSGGWDPNTNAIIGERLDQLEVAATGKEVRPVRSRPLQEFRGFVRIAYEEVFALDKPMLMVMKRPAGRALGPLVNLIHHGERDSGLARIPRERSGRPALRRDAPHRREYGAQLGQPALQAVGTAREIHVYRYRYARHDRPHAVHARHASELRDTISTG</sequence>
<feature type="region of interest" description="Disordered" evidence="1">
    <location>
        <begin position="1"/>
        <end position="22"/>
    </location>
</feature>
<dbReference type="AlphaFoldDB" id="A0A212KXI5"/>
<feature type="compositionally biased region" description="Polar residues" evidence="1">
    <location>
        <begin position="13"/>
        <end position="22"/>
    </location>
</feature>
<accession>A0A212KXI5</accession>
<reference evidence="2" key="1">
    <citation type="submission" date="2016-08" db="EMBL/GenBank/DDBJ databases">
        <authorList>
            <person name="Seilhamer J.J."/>
        </authorList>
    </citation>
    <scope>NUCLEOTIDE SEQUENCE</scope>
    <source>
        <strain evidence="2">86</strain>
    </source>
</reference>
<organism evidence="2">
    <name type="scientific">uncultured Pleomorphomonas sp</name>
    <dbReference type="NCBI Taxonomy" id="442121"/>
    <lineage>
        <taxon>Bacteria</taxon>
        <taxon>Pseudomonadati</taxon>
        <taxon>Pseudomonadota</taxon>
        <taxon>Alphaproteobacteria</taxon>
        <taxon>Hyphomicrobiales</taxon>
        <taxon>Pleomorphomonadaceae</taxon>
        <taxon>Pleomorphomonas</taxon>
        <taxon>environmental samples</taxon>
    </lineage>
</organism>
<protein>
    <submittedName>
        <fullName evidence="2">Uncharacterized protein</fullName>
    </submittedName>
</protein>
<dbReference type="EMBL" id="FMJD01000001">
    <property type="protein sequence ID" value="SCM70008.1"/>
    <property type="molecule type" value="Genomic_DNA"/>
</dbReference>
<evidence type="ECO:0000256" key="1">
    <source>
        <dbReference type="SAM" id="MobiDB-lite"/>
    </source>
</evidence>
<evidence type="ECO:0000313" key="2">
    <source>
        <dbReference type="EMBL" id="SCM70008.1"/>
    </source>
</evidence>
<proteinExistence type="predicted"/>
<name>A0A212KXI5_9HYPH</name>
<gene>
    <name evidence="2" type="ORF">KL86PLE_10003</name>
</gene>